<keyword evidence="5" id="KW-1185">Reference proteome</keyword>
<protein>
    <submittedName>
        <fullName evidence="4">Ribosomal protein L34e</fullName>
    </submittedName>
</protein>
<organism evidence="4 5">
    <name type="scientific">Oesophagostomum dentatum</name>
    <name type="common">Nodular worm</name>
    <dbReference type="NCBI Taxonomy" id="61180"/>
    <lineage>
        <taxon>Eukaryota</taxon>
        <taxon>Metazoa</taxon>
        <taxon>Ecdysozoa</taxon>
        <taxon>Nematoda</taxon>
        <taxon>Chromadorea</taxon>
        <taxon>Rhabditida</taxon>
        <taxon>Rhabditina</taxon>
        <taxon>Rhabditomorpha</taxon>
        <taxon>Strongyloidea</taxon>
        <taxon>Strongylidae</taxon>
        <taxon>Oesophagostomum</taxon>
    </lineage>
</organism>
<reference evidence="4 5" key="1">
    <citation type="submission" date="2014-03" db="EMBL/GenBank/DDBJ databases">
        <title>Draft genome of the hookworm Oesophagostomum dentatum.</title>
        <authorList>
            <person name="Mitreva M."/>
        </authorList>
    </citation>
    <scope>NUCLEOTIDE SEQUENCE [LARGE SCALE GENOMIC DNA]</scope>
    <source>
        <strain evidence="4 5">OD-Hann</strain>
    </source>
</reference>
<evidence type="ECO:0000256" key="3">
    <source>
        <dbReference type="ARBA" id="ARBA00023274"/>
    </source>
</evidence>
<dbReference type="EMBL" id="KN601092">
    <property type="protein sequence ID" value="KHJ80318.1"/>
    <property type="molecule type" value="Genomic_DNA"/>
</dbReference>
<dbReference type="PROSITE" id="PS01145">
    <property type="entry name" value="RIBOSOMAL_L34E"/>
    <property type="match status" value="1"/>
</dbReference>
<evidence type="ECO:0000256" key="1">
    <source>
        <dbReference type="ARBA" id="ARBA00009875"/>
    </source>
</evidence>
<evidence type="ECO:0000313" key="5">
    <source>
        <dbReference type="Proteomes" id="UP000053660"/>
    </source>
</evidence>
<dbReference type="PANTHER" id="PTHR10759">
    <property type="entry name" value="60S RIBOSOMAL PROTEIN L34"/>
    <property type="match status" value="1"/>
</dbReference>
<evidence type="ECO:0000256" key="2">
    <source>
        <dbReference type="ARBA" id="ARBA00022980"/>
    </source>
</evidence>
<dbReference type="GO" id="GO:1990904">
    <property type="term" value="C:ribonucleoprotein complex"/>
    <property type="evidence" value="ECO:0007669"/>
    <property type="project" value="UniProtKB-KW"/>
</dbReference>
<dbReference type="Proteomes" id="UP000053660">
    <property type="component" value="Unassembled WGS sequence"/>
</dbReference>
<dbReference type="OrthoDB" id="277449at2759"/>
<evidence type="ECO:0000313" key="4">
    <source>
        <dbReference type="EMBL" id="KHJ80318.1"/>
    </source>
</evidence>
<dbReference type="Pfam" id="PF01199">
    <property type="entry name" value="Ribosomal_L34e"/>
    <property type="match status" value="1"/>
</dbReference>
<accession>A0A0B1S4N7</accession>
<dbReference type="InterPro" id="IPR018065">
    <property type="entry name" value="Ribosomal_eL34_CS"/>
</dbReference>
<dbReference type="Gene3D" id="6.20.370.70">
    <property type="match status" value="1"/>
</dbReference>
<sequence>MAQRVTYRRRLCYNTKSNKAKIVKTPGGRLVFQYLKKRGSVPKCKDTGVKLHGLGITKIHYLTAREWGRCLSVTVV</sequence>
<dbReference type="GO" id="GO:0006412">
    <property type="term" value="P:translation"/>
    <property type="evidence" value="ECO:0007669"/>
    <property type="project" value="InterPro"/>
</dbReference>
<gene>
    <name evidence="4" type="ORF">OESDEN_20008</name>
</gene>
<name>A0A0B1S4N7_OESDE</name>
<dbReference type="InterPro" id="IPR008195">
    <property type="entry name" value="Ribosomal_eL34"/>
</dbReference>
<dbReference type="GO" id="GO:0003735">
    <property type="term" value="F:structural constituent of ribosome"/>
    <property type="evidence" value="ECO:0007669"/>
    <property type="project" value="InterPro"/>
</dbReference>
<comment type="similarity">
    <text evidence="1">Belongs to the eukaryotic ribosomal protein eL34 family.</text>
</comment>
<keyword evidence="2 4" id="KW-0689">Ribosomal protein</keyword>
<feature type="non-terminal residue" evidence="4">
    <location>
        <position position="76"/>
    </location>
</feature>
<dbReference type="PRINTS" id="PR01250">
    <property type="entry name" value="RIBOSOMALL34"/>
</dbReference>
<keyword evidence="3" id="KW-0687">Ribonucleoprotein</keyword>
<dbReference type="GO" id="GO:0005840">
    <property type="term" value="C:ribosome"/>
    <property type="evidence" value="ECO:0007669"/>
    <property type="project" value="UniProtKB-KW"/>
</dbReference>
<proteinExistence type="inferred from homology"/>
<dbReference type="AlphaFoldDB" id="A0A0B1S4N7"/>